<dbReference type="InterPro" id="IPR036318">
    <property type="entry name" value="FAD-bd_PCMH-like_sf"/>
</dbReference>
<evidence type="ECO:0000256" key="2">
    <source>
        <dbReference type="ARBA" id="ARBA00022448"/>
    </source>
</evidence>
<evidence type="ECO:0000256" key="7">
    <source>
        <dbReference type="ARBA" id="ARBA00022989"/>
    </source>
</evidence>
<evidence type="ECO:0000256" key="9">
    <source>
        <dbReference type="ARBA" id="ARBA00023136"/>
    </source>
</evidence>
<evidence type="ECO:0000256" key="8">
    <source>
        <dbReference type="ARBA" id="ARBA00023122"/>
    </source>
</evidence>
<dbReference type="InterPro" id="IPR016169">
    <property type="entry name" value="FAD-bd_PCMH_sub2"/>
</dbReference>
<dbReference type="InterPro" id="IPR046342">
    <property type="entry name" value="CBS_dom_sf"/>
</dbReference>
<feature type="transmembrane region" description="Helical" evidence="15">
    <location>
        <begin position="59"/>
        <end position="82"/>
    </location>
</feature>
<keyword evidence="9 14" id="KW-0472">Membrane</keyword>
<dbReference type="Pfam" id="PF03471">
    <property type="entry name" value="CorC_HlyC"/>
    <property type="match status" value="1"/>
</dbReference>
<keyword evidence="7 14" id="KW-1133">Transmembrane helix</keyword>
<dbReference type="InterPro" id="IPR000644">
    <property type="entry name" value="CBS_dom"/>
</dbReference>
<evidence type="ECO:0000256" key="5">
    <source>
        <dbReference type="ARBA" id="ARBA00022692"/>
    </source>
</evidence>
<evidence type="ECO:0000259" key="16">
    <source>
        <dbReference type="PROSITE" id="PS51371"/>
    </source>
</evidence>
<dbReference type="AlphaFoldDB" id="A0A0G3ENY4"/>
<evidence type="ECO:0000256" key="3">
    <source>
        <dbReference type="ARBA" id="ARBA00022475"/>
    </source>
</evidence>
<dbReference type="SUPFAM" id="SSF54631">
    <property type="entry name" value="CBS-domain pair"/>
    <property type="match status" value="1"/>
</dbReference>
<dbReference type="EMBL" id="CP011568">
    <property type="protein sequence ID" value="AKJ67022.1"/>
    <property type="molecule type" value="Genomic_DNA"/>
</dbReference>
<dbReference type="GO" id="GO:0005886">
    <property type="term" value="C:plasma membrane"/>
    <property type="evidence" value="ECO:0007669"/>
    <property type="project" value="UniProtKB-SubCell"/>
</dbReference>
<dbReference type="CDD" id="cd04590">
    <property type="entry name" value="CBS_pair_CorC_HlyC_assoc"/>
    <property type="match status" value="1"/>
</dbReference>
<keyword evidence="6" id="KW-0677">Repeat</keyword>
<dbReference type="Proteomes" id="UP000036700">
    <property type="component" value="Chromosome"/>
</dbReference>
<dbReference type="STRING" id="445709.ABW99_01010"/>
<dbReference type="KEGG" id="ptx:ABW99_01010"/>
<comment type="function">
    <text evidence="10">Involved in cadaverine and putrescine tolerance in stationary phase. May facilitate the efflux of both cadaverine and putrescine from the cytoplasm, reducing potentially toxic levels under certain stress conditions.</text>
</comment>
<protein>
    <recommendedName>
        <fullName evidence="12">Polyamine export protein</fullName>
    </recommendedName>
</protein>
<proteinExistence type="inferred from homology"/>
<keyword evidence="2" id="KW-0813">Transport</keyword>
<keyword evidence="3" id="KW-1003">Cell membrane</keyword>
<dbReference type="Gene3D" id="3.10.580.10">
    <property type="entry name" value="CBS-domain"/>
    <property type="match status" value="1"/>
</dbReference>
<sequence length="431" mass="47906">MSAYAFFLTLVLLILISAFFSISEIALTASKRTKLQVLSEKGEQRALKIMLLKEQPGNFFTVVQIGVNAVAILGGVLSEGALNGYLRDAVLPFVAPAAAERVGSIGSFLIITVLFIQFADLIPKRLAMINPEQVALRIIEPMLMCIRLLKPLVMVFNGLANLLLRLCKLPTRSIEHVTSEDISAIMDAGAEAGVLRKQELHLIENIFELESKNITSVMTYRDDVVYFTIAGDEKGIREKITARPHAKYLVCRDDIDNVLGFIDSKDLLQRVANDDFSSVIRNIEKFYNKKLLVIPDTLNLSEALARFKEARENFAVIINEYGLVVGVATLNDIVTALMGSVIYPSDDEQIVKRDDHSWLVDGVTPIDDVKKALQIEELPGEGDYETIAGFMINALKRIPKKSEAVEAAGFRFEVVDIDNYKIDQLLISRLS</sequence>
<dbReference type="PROSITE" id="PS51846">
    <property type="entry name" value="CNNM"/>
    <property type="match status" value="1"/>
</dbReference>
<evidence type="ECO:0000313" key="19">
    <source>
        <dbReference type="Proteomes" id="UP000036700"/>
    </source>
</evidence>
<evidence type="ECO:0000256" key="15">
    <source>
        <dbReference type="SAM" id="Phobius"/>
    </source>
</evidence>
<name>A0A0G3ENY4_9BURK</name>
<evidence type="ECO:0000256" key="13">
    <source>
        <dbReference type="PROSITE-ProRule" id="PRU00703"/>
    </source>
</evidence>
<dbReference type="SMART" id="SM01091">
    <property type="entry name" value="CorC_HlyC"/>
    <property type="match status" value="1"/>
</dbReference>
<keyword evidence="4" id="KW-0997">Cell inner membrane</keyword>
<feature type="domain" description="CNNM transmembrane" evidence="17">
    <location>
        <begin position="1"/>
        <end position="199"/>
    </location>
</feature>
<comment type="subcellular location">
    <subcellularLocation>
        <location evidence="1">Cell inner membrane</location>
        <topology evidence="1">Multi-pass membrane protein</topology>
    </subcellularLocation>
</comment>
<evidence type="ECO:0000256" key="14">
    <source>
        <dbReference type="PROSITE-ProRule" id="PRU01193"/>
    </source>
</evidence>
<dbReference type="Gene3D" id="3.30.465.10">
    <property type="match status" value="1"/>
</dbReference>
<dbReference type="PANTHER" id="PTHR22777:SF16">
    <property type="entry name" value="POLYAMINE EXPORT PROTEIN"/>
    <property type="match status" value="1"/>
</dbReference>
<feature type="transmembrane region" description="Helical" evidence="15">
    <location>
        <begin position="102"/>
        <end position="122"/>
    </location>
</feature>
<evidence type="ECO:0000256" key="1">
    <source>
        <dbReference type="ARBA" id="ARBA00004429"/>
    </source>
</evidence>
<reference evidence="19" key="1">
    <citation type="submission" date="2015-06" db="EMBL/GenBank/DDBJ databases">
        <authorList>
            <person name="Lim Y.L."/>
            <person name="Ee R."/>
            <person name="Yong D."/>
            <person name="How K.Y."/>
            <person name="Yin W.F."/>
            <person name="Chan K.G."/>
        </authorList>
    </citation>
    <scope>NUCLEOTIDE SEQUENCE [LARGE SCALE GENOMIC DNA]</scope>
    <source>
        <strain evidence="19">DSM 25325</strain>
    </source>
</reference>
<accession>A0A0G3ENY4</accession>
<dbReference type="Pfam" id="PF01595">
    <property type="entry name" value="CNNM"/>
    <property type="match status" value="1"/>
</dbReference>
<dbReference type="OrthoDB" id="9797674at2"/>
<keyword evidence="5 14" id="KW-0812">Transmembrane</keyword>
<dbReference type="SUPFAM" id="SSF56176">
    <property type="entry name" value="FAD-binding/transporter-associated domain-like"/>
    <property type="match status" value="1"/>
</dbReference>
<dbReference type="GO" id="GO:0050660">
    <property type="term" value="F:flavin adenine dinucleotide binding"/>
    <property type="evidence" value="ECO:0007669"/>
    <property type="project" value="InterPro"/>
</dbReference>
<evidence type="ECO:0000256" key="4">
    <source>
        <dbReference type="ARBA" id="ARBA00022519"/>
    </source>
</evidence>
<evidence type="ECO:0000259" key="17">
    <source>
        <dbReference type="PROSITE" id="PS51846"/>
    </source>
</evidence>
<keyword evidence="8 13" id="KW-0129">CBS domain</keyword>
<dbReference type="PANTHER" id="PTHR22777">
    <property type="entry name" value="HEMOLYSIN-RELATED"/>
    <property type="match status" value="1"/>
</dbReference>
<organism evidence="18 19">
    <name type="scientific">Pandoraea thiooxydans</name>
    <dbReference type="NCBI Taxonomy" id="445709"/>
    <lineage>
        <taxon>Bacteria</taxon>
        <taxon>Pseudomonadati</taxon>
        <taxon>Pseudomonadota</taxon>
        <taxon>Betaproteobacteria</taxon>
        <taxon>Burkholderiales</taxon>
        <taxon>Burkholderiaceae</taxon>
        <taxon>Pandoraea</taxon>
    </lineage>
</organism>
<dbReference type="RefSeq" id="WP_047212542.1">
    <property type="nucleotide sequence ID" value="NZ_CP011568.3"/>
</dbReference>
<gene>
    <name evidence="18" type="ORF">ABW99_01010</name>
</gene>
<dbReference type="InterPro" id="IPR002550">
    <property type="entry name" value="CNNM"/>
</dbReference>
<feature type="transmembrane region" description="Helical" evidence="15">
    <location>
        <begin position="6"/>
        <end position="27"/>
    </location>
</feature>
<dbReference type="PROSITE" id="PS51371">
    <property type="entry name" value="CBS"/>
    <property type="match status" value="1"/>
</dbReference>
<dbReference type="PATRIC" id="fig|445709.3.peg.224"/>
<dbReference type="Pfam" id="PF00571">
    <property type="entry name" value="CBS"/>
    <property type="match status" value="1"/>
</dbReference>
<evidence type="ECO:0000313" key="18">
    <source>
        <dbReference type="EMBL" id="AKJ67022.1"/>
    </source>
</evidence>
<evidence type="ECO:0000256" key="12">
    <source>
        <dbReference type="ARBA" id="ARBA00039818"/>
    </source>
</evidence>
<keyword evidence="19" id="KW-1185">Reference proteome</keyword>
<evidence type="ECO:0000256" key="6">
    <source>
        <dbReference type="ARBA" id="ARBA00022737"/>
    </source>
</evidence>
<comment type="similarity">
    <text evidence="11">Belongs to the UPF0053 family. PaeA subfamily.</text>
</comment>
<dbReference type="InterPro" id="IPR005170">
    <property type="entry name" value="Transptr-assoc_dom"/>
</dbReference>
<dbReference type="InterPro" id="IPR044751">
    <property type="entry name" value="Ion_transp-like_CBS"/>
</dbReference>
<feature type="domain" description="CBS" evidence="16">
    <location>
        <begin position="287"/>
        <end position="348"/>
    </location>
</feature>
<evidence type="ECO:0000256" key="11">
    <source>
        <dbReference type="ARBA" id="ARBA00038280"/>
    </source>
</evidence>
<evidence type="ECO:0000256" key="10">
    <source>
        <dbReference type="ARBA" id="ARBA00037177"/>
    </source>
</evidence>